<comment type="caution">
    <text evidence="4">The sequence shown here is derived from an EMBL/GenBank/DDBJ whole genome shotgun (WGS) entry which is preliminary data.</text>
</comment>
<dbReference type="Pfam" id="PF02709">
    <property type="entry name" value="Glyco_transf_7C"/>
    <property type="match status" value="1"/>
</dbReference>
<evidence type="ECO:0000259" key="3">
    <source>
        <dbReference type="Pfam" id="PF02709"/>
    </source>
</evidence>
<keyword evidence="5" id="KW-1185">Reference proteome</keyword>
<dbReference type="GO" id="GO:0016740">
    <property type="term" value="F:transferase activity"/>
    <property type="evidence" value="ECO:0007669"/>
    <property type="project" value="UniProtKB-KW"/>
</dbReference>
<sequence>MTEINVILPVHNQAYPLSLTLGGFARQTIPSASFRLIIVDDGSEEPVGAVAEAYNEQLRITYIRIPKSGRAAARNAGVELVDEGLVIFCDADRIPRPGFIEGHVKAHGQAHGQADGQAHGRQGERLSVGQVRELYIPDPEHKRELVLQRFDQGKYDRIPQFCRLVYRLFRDDGLTDSAVAWIAALSGNMAIPAGLFRQLGGFDEQFREWGFEHMEFGYRAHLAGIPFVYAKEAVNVHVAHPRRGASYAEYIRQSHAYFYRKHPHPVIGCFQPFMMGRISRLQLEAAAATGIAGEAGISHPDDYVRILNFKP</sequence>
<accession>A0A7X3JYC9</accession>
<dbReference type="PANTHER" id="PTHR43685">
    <property type="entry name" value="GLYCOSYLTRANSFERASE"/>
    <property type="match status" value="1"/>
</dbReference>
<keyword evidence="1 4" id="KW-0808">Transferase</keyword>
<name>A0A7X3JYC9_9BACL</name>
<evidence type="ECO:0000313" key="4">
    <source>
        <dbReference type="EMBL" id="MVO98824.1"/>
    </source>
</evidence>
<dbReference type="AlphaFoldDB" id="A0A7X3JYC9"/>
<dbReference type="EMBL" id="RHLK01000002">
    <property type="protein sequence ID" value="MVO98824.1"/>
    <property type="molecule type" value="Genomic_DNA"/>
</dbReference>
<dbReference type="PANTHER" id="PTHR43685:SF3">
    <property type="entry name" value="SLR2126 PROTEIN"/>
    <property type="match status" value="1"/>
</dbReference>
<dbReference type="InterPro" id="IPR050834">
    <property type="entry name" value="Glycosyltransf_2"/>
</dbReference>
<evidence type="ECO:0000256" key="1">
    <source>
        <dbReference type="ARBA" id="ARBA00022679"/>
    </source>
</evidence>
<dbReference type="Pfam" id="PF00535">
    <property type="entry name" value="Glycos_transf_2"/>
    <property type="match status" value="1"/>
</dbReference>
<dbReference type="Proteomes" id="UP000490800">
    <property type="component" value="Unassembled WGS sequence"/>
</dbReference>
<feature type="domain" description="Galactosyltransferase C-terminal" evidence="3">
    <location>
        <begin position="185"/>
        <end position="227"/>
    </location>
</feature>
<gene>
    <name evidence="4" type="ORF">EDM21_04705</name>
</gene>
<dbReference type="InterPro" id="IPR001173">
    <property type="entry name" value="Glyco_trans_2-like"/>
</dbReference>
<evidence type="ECO:0000259" key="2">
    <source>
        <dbReference type="Pfam" id="PF00535"/>
    </source>
</evidence>
<evidence type="ECO:0000313" key="5">
    <source>
        <dbReference type="Proteomes" id="UP000490800"/>
    </source>
</evidence>
<protein>
    <submittedName>
        <fullName evidence="4">Glycosyltransferase</fullName>
    </submittedName>
</protein>
<proteinExistence type="predicted"/>
<dbReference type="Gene3D" id="3.90.550.10">
    <property type="entry name" value="Spore Coat Polysaccharide Biosynthesis Protein SpsA, Chain A"/>
    <property type="match status" value="1"/>
</dbReference>
<reference evidence="4 5" key="1">
    <citation type="journal article" date="2019" name="Microorganisms">
        <title>Paenibacillus lutrae sp. nov., A Chitinolytic Species Isolated from A River Otter in Castril Natural Park, Granada, Spain.</title>
        <authorList>
            <person name="Rodriguez M."/>
            <person name="Reina J.C."/>
            <person name="Bejar V."/>
            <person name="Llamas I."/>
        </authorList>
    </citation>
    <scope>NUCLEOTIDE SEQUENCE [LARGE SCALE GENOMIC DNA]</scope>
    <source>
        <strain evidence="4 5">N10</strain>
    </source>
</reference>
<dbReference type="InterPro" id="IPR029044">
    <property type="entry name" value="Nucleotide-diphossugar_trans"/>
</dbReference>
<feature type="domain" description="Glycosyltransferase 2-like" evidence="2">
    <location>
        <begin position="6"/>
        <end position="138"/>
    </location>
</feature>
<dbReference type="SUPFAM" id="SSF53448">
    <property type="entry name" value="Nucleotide-diphospho-sugar transferases"/>
    <property type="match status" value="1"/>
</dbReference>
<organism evidence="4 5">
    <name type="scientific">Paenibacillus lutrae</name>
    <dbReference type="NCBI Taxonomy" id="2078573"/>
    <lineage>
        <taxon>Bacteria</taxon>
        <taxon>Bacillati</taxon>
        <taxon>Bacillota</taxon>
        <taxon>Bacilli</taxon>
        <taxon>Bacillales</taxon>
        <taxon>Paenibacillaceae</taxon>
        <taxon>Paenibacillus</taxon>
    </lineage>
</organism>
<dbReference type="CDD" id="cd00761">
    <property type="entry name" value="Glyco_tranf_GTA_type"/>
    <property type="match status" value="1"/>
</dbReference>
<dbReference type="InterPro" id="IPR027791">
    <property type="entry name" value="Galactosyl_T_C"/>
</dbReference>